<feature type="compositionally biased region" description="Polar residues" evidence="9">
    <location>
        <begin position="194"/>
        <end position="204"/>
    </location>
</feature>
<dbReference type="GO" id="GO:0005634">
    <property type="term" value="C:nucleus"/>
    <property type="evidence" value="ECO:0007669"/>
    <property type="project" value="UniProtKB-SubCell"/>
</dbReference>
<feature type="compositionally biased region" description="Low complexity" evidence="9">
    <location>
        <begin position="718"/>
        <end position="735"/>
    </location>
</feature>
<dbReference type="SMART" id="SM00355">
    <property type="entry name" value="ZnF_C2H2"/>
    <property type="match status" value="3"/>
</dbReference>
<keyword evidence="6" id="KW-0804">Transcription</keyword>
<keyword evidence="4" id="KW-0862">Zinc</keyword>
<sequence>MNGSTVKQSQAGEETSRPSARQDTNDMDTSLLEGMDAETMAQVIMRQAFEQAELYNLSAGLASTSAVAPSNGASAKPAVGPTSAAASISNSTAKNVSPVSTPARPSQPAAPPQSSTSSSAVKAGVKRPRPVESASTTTAVSTTSRPPPRKPAPLQKSSATPSQSSPPRTAPGHPPPPASKPSAAPPIEPSATPVTESGGDQTLQAYAALNGQDLNAVARAAMGLDEHGEPLPGNEETHRELADALHRLSASQKQAHMAGKGDVSSTTNPISDPTPAPSKMVTPQRSAQFANIQSLYAENKETPATPTSPSDGGGEAPKRFQCPHCARAFARAFNLNTHIATHDPDPKRSKPYTCPYPACIALGGRSFSRKHDLQRHVAGTHESDPEPEINKDGRSGGLASIGLAAPGRKFRCNDCGRGFVRRDVLRRHLCDAAPGREGEANSSRDQEARKDDEAASPNANTKGNKMDEDDEEEEEEEEEASHRRSVHSSEVEEEPDMDAAAAAATAAAIAQVRNLFLGLPSTGGSTPESLFTSIPSPASCAPPTSAASQPPFMPARPPRPPLSRPAPRPNAGPSALPPPFRPSGNFPSGVRPPSRPPASPSSGARPQSSAYSSAGNLSVPTASVAPVSPPFYPRPPGAPGRPTTTTNQSKIVRPPIASRPPAPTSGNVAARSPAQAAAGTTGVARPPASANASTPQGPSRPHGQGEGSVARSAQATKTDTPAPSADPSSSTSTTS</sequence>
<dbReference type="PANTHER" id="PTHR46179:SF13">
    <property type="entry name" value="C2H2-TYPE DOMAIN-CONTAINING PROTEIN"/>
    <property type="match status" value="1"/>
</dbReference>
<evidence type="ECO:0000256" key="8">
    <source>
        <dbReference type="PROSITE-ProRule" id="PRU00042"/>
    </source>
</evidence>
<dbReference type="Proteomes" id="UP000245783">
    <property type="component" value="Unassembled WGS sequence"/>
</dbReference>
<dbReference type="AlphaFoldDB" id="A0A316VRB0"/>
<feature type="domain" description="C2H2-type" evidence="10">
    <location>
        <begin position="410"/>
        <end position="428"/>
    </location>
</feature>
<keyword evidence="7" id="KW-0539">Nucleus</keyword>
<dbReference type="PANTHER" id="PTHR46179">
    <property type="entry name" value="ZINC FINGER PROTEIN"/>
    <property type="match status" value="1"/>
</dbReference>
<dbReference type="GeneID" id="37038270"/>
<gene>
    <name evidence="11" type="ORF">IE81DRAFT_349517</name>
</gene>
<feature type="domain" description="C2H2-type" evidence="10">
    <location>
        <begin position="320"/>
        <end position="347"/>
    </location>
</feature>
<feature type="region of interest" description="Disordered" evidence="9">
    <location>
        <begin position="518"/>
        <end position="735"/>
    </location>
</feature>
<proteinExistence type="predicted"/>
<feature type="region of interest" description="Disordered" evidence="9">
    <location>
        <begin position="434"/>
        <end position="505"/>
    </location>
</feature>
<feature type="compositionally biased region" description="Pro residues" evidence="9">
    <location>
        <begin position="168"/>
        <end position="188"/>
    </location>
</feature>
<evidence type="ECO:0000256" key="6">
    <source>
        <dbReference type="ARBA" id="ARBA00023163"/>
    </source>
</evidence>
<evidence type="ECO:0000313" key="12">
    <source>
        <dbReference type="Proteomes" id="UP000245783"/>
    </source>
</evidence>
<dbReference type="OrthoDB" id="8117402at2759"/>
<evidence type="ECO:0000256" key="3">
    <source>
        <dbReference type="ARBA" id="ARBA00022771"/>
    </source>
</evidence>
<feature type="compositionally biased region" description="Low complexity" evidence="9">
    <location>
        <begin position="131"/>
        <end position="144"/>
    </location>
</feature>
<keyword evidence="2" id="KW-0479">Metal-binding</keyword>
<feature type="compositionally biased region" description="Pro residues" evidence="9">
    <location>
        <begin position="627"/>
        <end position="639"/>
    </location>
</feature>
<feature type="region of interest" description="Disordered" evidence="9">
    <location>
        <begin position="249"/>
        <end position="319"/>
    </location>
</feature>
<feature type="compositionally biased region" description="Low complexity" evidence="9">
    <location>
        <begin position="600"/>
        <end position="610"/>
    </location>
</feature>
<evidence type="ECO:0000256" key="7">
    <source>
        <dbReference type="ARBA" id="ARBA00023242"/>
    </source>
</evidence>
<feature type="compositionally biased region" description="Basic and acidic residues" evidence="9">
    <location>
        <begin position="371"/>
        <end position="394"/>
    </location>
</feature>
<keyword evidence="3 8" id="KW-0863">Zinc-finger</keyword>
<evidence type="ECO:0000256" key="5">
    <source>
        <dbReference type="ARBA" id="ARBA00023015"/>
    </source>
</evidence>
<dbReference type="SUPFAM" id="SSF57667">
    <property type="entry name" value="beta-beta-alpha zinc fingers"/>
    <property type="match status" value="1"/>
</dbReference>
<feature type="region of interest" description="Disordered" evidence="9">
    <location>
        <begin position="1"/>
        <end position="34"/>
    </location>
</feature>
<feature type="region of interest" description="Disordered" evidence="9">
    <location>
        <begin position="66"/>
        <end position="207"/>
    </location>
</feature>
<feature type="compositionally biased region" description="Pro residues" evidence="9">
    <location>
        <begin position="551"/>
        <end position="581"/>
    </location>
</feature>
<feature type="compositionally biased region" description="Low complexity" evidence="9">
    <location>
        <begin position="100"/>
        <end position="120"/>
    </location>
</feature>
<dbReference type="RefSeq" id="XP_025367307.1">
    <property type="nucleotide sequence ID" value="XM_025516400.1"/>
</dbReference>
<evidence type="ECO:0000256" key="4">
    <source>
        <dbReference type="ARBA" id="ARBA00022833"/>
    </source>
</evidence>
<keyword evidence="5" id="KW-0805">Transcription regulation</keyword>
<accession>A0A316VRB0</accession>
<feature type="compositionally biased region" description="Basic and acidic residues" evidence="9">
    <location>
        <begin position="434"/>
        <end position="453"/>
    </location>
</feature>
<reference evidence="11 12" key="1">
    <citation type="journal article" date="2018" name="Mol. Biol. Evol.">
        <title>Broad Genomic Sampling Reveals a Smut Pathogenic Ancestry of the Fungal Clade Ustilaginomycotina.</title>
        <authorList>
            <person name="Kijpornyongpan T."/>
            <person name="Mondo S.J."/>
            <person name="Barry K."/>
            <person name="Sandor L."/>
            <person name="Lee J."/>
            <person name="Lipzen A."/>
            <person name="Pangilinan J."/>
            <person name="LaButti K."/>
            <person name="Hainaut M."/>
            <person name="Henrissat B."/>
            <person name="Grigoriev I.V."/>
            <person name="Spatafora J.W."/>
            <person name="Aime M.C."/>
        </authorList>
    </citation>
    <scope>NUCLEOTIDE SEQUENCE [LARGE SCALE GENOMIC DNA]</scope>
    <source>
        <strain evidence="11 12">MCA 4658</strain>
    </source>
</reference>
<feature type="region of interest" description="Disordered" evidence="9">
    <location>
        <begin position="371"/>
        <end position="397"/>
    </location>
</feature>
<dbReference type="Gene3D" id="3.30.160.60">
    <property type="entry name" value="Classic Zinc Finger"/>
    <property type="match status" value="2"/>
</dbReference>
<dbReference type="GO" id="GO:0008270">
    <property type="term" value="F:zinc ion binding"/>
    <property type="evidence" value="ECO:0007669"/>
    <property type="project" value="UniProtKB-KW"/>
</dbReference>
<evidence type="ECO:0000259" key="10">
    <source>
        <dbReference type="PROSITE" id="PS50157"/>
    </source>
</evidence>
<feature type="compositionally biased region" description="Low complexity" evidence="9">
    <location>
        <begin position="535"/>
        <end position="550"/>
    </location>
</feature>
<dbReference type="InterPro" id="IPR036236">
    <property type="entry name" value="Znf_C2H2_sf"/>
</dbReference>
<dbReference type="EMBL" id="KZ819428">
    <property type="protein sequence ID" value="PWN40147.1"/>
    <property type="molecule type" value="Genomic_DNA"/>
</dbReference>
<name>A0A316VRB0_9BASI</name>
<evidence type="ECO:0000256" key="2">
    <source>
        <dbReference type="ARBA" id="ARBA00022723"/>
    </source>
</evidence>
<dbReference type="STRING" id="1522189.A0A316VRB0"/>
<evidence type="ECO:0000313" key="11">
    <source>
        <dbReference type="EMBL" id="PWN40147.1"/>
    </source>
</evidence>
<feature type="compositionally biased region" description="Low complexity" evidence="9">
    <location>
        <begin position="82"/>
        <end position="93"/>
    </location>
</feature>
<dbReference type="Pfam" id="PF00096">
    <property type="entry name" value="zf-C2H2"/>
    <property type="match status" value="2"/>
</dbReference>
<feature type="compositionally biased region" description="Polar residues" evidence="9">
    <location>
        <begin position="522"/>
        <end position="534"/>
    </location>
</feature>
<dbReference type="PROSITE" id="PS50157">
    <property type="entry name" value="ZINC_FINGER_C2H2_2"/>
    <property type="match status" value="2"/>
</dbReference>
<comment type="subcellular location">
    <subcellularLocation>
        <location evidence="1">Nucleus</location>
    </subcellularLocation>
</comment>
<evidence type="ECO:0000256" key="9">
    <source>
        <dbReference type="SAM" id="MobiDB-lite"/>
    </source>
</evidence>
<dbReference type="GO" id="GO:0006357">
    <property type="term" value="P:regulation of transcription by RNA polymerase II"/>
    <property type="evidence" value="ECO:0007669"/>
    <property type="project" value="TreeGrafter"/>
</dbReference>
<dbReference type="InterPro" id="IPR013087">
    <property type="entry name" value="Znf_C2H2_type"/>
</dbReference>
<protein>
    <recommendedName>
        <fullName evidence="10">C2H2-type domain-containing protein</fullName>
    </recommendedName>
</protein>
<dbReference type="InterPro" id="IPR051061">
    <property type="entry name" value="Zinc_finger_trans_reg"/>
</dbReference>
<feature type="compositionally biased region" description="Polar residues" evidence="9">
    <location>
        <begin position="281"/>
        <end position="310"/>
    </location>
</feature>
<dbReference type="InParanoid" id="A0A316VRB0"/>
<keyword evidence="12" id="KW-1185">Reference proteome</keyword>
<dbReference type="PROSITE" id="PS00028">
    <property type="entry name" value="ZINC_FINGER_C2H2_1"/>
    <property type="match status" value="1"/>
</dbReference>
<feature type="compositionally biased region" description="Acidic residues" evidence="9">
    <location>
        <begin position="467"/>
        <end position="479"/>
    </location>
</feature>
<evidence type="ECO:0000256" key="1">
    <source>
        <dbReference type="ARBA" id="ARBA00004123"/>
    </source>
</evidence>
<feature type="compositionally biased region" description="Polar residues" evidence="9">
    <location>
        <begin position="1"/>
        <end position="22"/>
    </location>
</feature>
<organism evidence="11 12">
    <name type="scientific">Ceraceosorus guamensis</name>
    <dbReference type="NCBI Taxonomy" id="1522189"/>
    <lineage>
        <taxon>Eukaryota</taxon>
        <taxon>Fungi</taxon>
        <taxon>Dikarya</taxon>
        <taxon>Basidiomycota</taxon>
        <taxon>Ustilaginomycotina</taxon>
        <taxon>Exobasidiomycetes</taxon>
        <taxon>Ceraceosorales</taxon>
        <taxon>Ceraceosoraceae</taxon>
        <taxon>Ceraceosorus</taxon>
    </lineage>
</organism>